<dbReference type="InterPro" id="IPR000172">
    <property type="entry name" value="GMC_OxRdtase_N"/>
</dbReference>
<dbReference type="SUPFAM" id="SSF54373">
    <property type="entry name" value="FAD-linked reductases, C-terminal domain"/>
    <property type="match status" value="1"/>
</dbReference>
<dbReference type="AlphaFoldDB" id="A0A0N1HDT1"/>
<dbReference type="InterPro" id="IPR007867">
    <property type="entry name" value="GMC_OxRtase_C"/>
</dbReference>
<reference evidence="4 5" key="1">
    <citation type="submission" date="2015-06" db="EMBL/GenBank/DDBJ databases">
        <title>Draft genome of the ant-associated black yeast Phialophora attae CBS 131958.</title>
        <authorList>
            <person name="Moreno L.F."/>
            <person name="Stielow B.J."/>
            <person name="de Hoog S."/>
            <person name="Vicente V.A."/>
            <person name="Weiss V.A."/>
            <person name="de Vries M."/>
            <person name="Cruz L.M."/>
            <person name="Souza E.M."/>
        </authorList>
    </citation>
    <scope>NUCLEOTIDE SEQUENCE [LARGE SCALE GENOMIC DNA]</scope>
    <source>
        <strain evidence="4 5">CBS 131958</strain>
    </source>
</reference>
<dbReference type="Pfam" id="PF00732">
    <property type="entry name" value="GMC_oxred_N"/>
    <property type="match status" value="1"/>
</dbReference>
<evidence type="ECO:0000313" key="4">
    <source>
        <dbReference type="EMBL" id="KPI42910.1"/>
    </source>
</evidence>
<dbReference type="VEuPathDB" id="FungiDB:AB675_1826"/>
<comment type="similarity">
    <text evidence="1">Belongs to the GMC oxidoreductase family.</text>
</comment>
<sequence>MSLTKDNAEYTNKLTDDEQVRKYAEGLLFLESTVNTVIKMPLYSKLPQDLQEVDVIIAGGGLAGCVVAGRLAEADRNLSILVIEQGPNSYGLPEVVHPGLYPRNLFPNSKVTLFWKTRKSDKLAGRSPIVPSGGTLGGGSAINWMVYTRAQRSDFDSWATPGWTADEMMPFLKKMETYHGKGDPSTHGSDGPVNISKGTHVCSRAENAFVDAAAKLGYEEAKDLQNLDANNAIERYYKYIGPNGRRQDAAHRYVYPKLFSNDYPNLHVLFEKQVVKVLFDENKRATGVEYQTNPTTLANPEFLSTGYTATRSIKARKLVVVSTGANATPGVLERSGLGDPEVLKAAKIPVVEELQGVGKDYQDHHLSLWTYRTNLSPKETLNGYQDGRVNINEAIRNSDELLGTNGMDAQGKFRPTEAEVDALGPEFRKAWDKDFKNRPDRPLMILAVYTCYYGDHSVLPDDAEYISMANWTTYPYSRGTIHVTGPTMGDQVDFNTGWLTDANDIDLKKHVWAYKVTREMWRRMPIFRGELASSHPSFPSGSAAAVVEKADGPLYAEDDKDSRIKYTKEDDAAIEQKIREIVSTTWHSLGTAKMAPRDKNGVVDASLNVHGTKGLKLADLSIAPENVGANTGNTAFVIGEKAADIIVNELGLSAKSNGTK</sequence>
<evidence type="ECO:0000256" key="1">
    <source>
        <dbReference type="ARBA" id="ARBA00010790"/>
    </source>
</evidence>
<evidence type="ECO:0000256" key="2">
    <source>
        <dbReference type="PIRSR" id="PIRSR000137-2"/>
    </source>
</evidence>
<evidence type="ECO:0000259" key="3">
    <source>
        <dbReference type="PROSITE" id="PS00624"/>
    </source>
</evidence>
<protein>
    <submittedName>
        <fullName evidence="4">Alcohol oxidase</fullName>
    </submittedName>
</protein>
<feature type="binding site" evidence="2">
    <location>
        <begin position="143"/>
        <end position="146"/>
    </location>
    <ligand>
        <name>FAD</name>
        <dbReference type="ChEBI" id="CHEBI:57692"/>
    </ligand>
</feature>
<dbReference type="Proteomes" id="UP000038010">
    <property type="component" value="Unassembled WGS sequence"/>
</dbReference>
<keyword evidence="2" id="KW-0274">FAD</keyword>
<comment type="caution">
    <text evidence="4">The sequence shown here is derived from an EMBL/GenBank/DDBJ whole genome shotgun (WGS) entry which is preliminary data.</text>
</comment>
<dbReference type="SUPFAM" id="SSF51905">
    <property type="entry name" value="FAD/NAD(P)-binding domain"/>
    <property type="match status" value="1"/>
</dbReference>
<dbReference type="InterPro" id="IPR036188">
    <property type="entry name" value="FAD/NAD-bd_sf"/>
</dbReference>
<dbReference type="OrthoDB" id="269227at2759"/>
<feature type="domain" description="Glucose-methanol-choline oxidoreductase N-terminal" evidence="3">
    <location>
        <begin position="324"/>
        <end position="338"/>
    </location>
</feature>
<name>A0A0N1HDT1_9EURO</name>
<feature type="binding site" evidence="2">
    <location>
        <position position="274"/>
    </location>
    <ligand>
        <name>FAD</name>
        <dbReference type="ChEBI" id="CHEBI:57692"/>
    </ligand>
</feature>
<dbReference type="GO" id="GO:0050660">
    <property type="term" value="F:flavin adenine dinucleotide binding"/>
    <property type="evidence" value="ECO:0007669"/>
    <property type="project" value="InterPro"/>
</dbReference>
<dbReference type="PIRSF" id="PIRSF000137">
    <property type="entry name" value="Alcohol_oxidase"/>
    <property type="match status" value="1"/>
</dbReference>
<dbReference type="RefSeq" id="XP_018002873.1">
    <property type="nucleotide sequence ID" value="XM_018141746.1"/>
</dbReference>
<dbReference type="GeneID" id="28733626"/>
<gene>
    <name evidence="4" type="ORF">AB675_1826</name>
</gene>
<dbReference type="InterPro" id="IPR012132">
    <property type="entry name" value="GMC_OxRdtase"/>
</dbReference>
<dbReference type="PANTHER" id="PTHR11552">
    <property type="entry name" value="GLUCOSE-METHANOL-CHOLINE GMC OXIDOREDUCTASE"/>
    <property type="match status" value="1"/>
</dbReference>
<accession>A0A0N1HDT1</accession>
<dbReference type="Gene3D" id="3.30.560.10">
    <property type="entry name" value="Glucose Oxidase, domain 3"/>
    <property type="match status" value="1"/>
</dbReference>
<feature type="binding site" evidence="2">
    <location>
        <begin position="586"/>
        <end position="587"/>
    </location>
    <ligand>
        <name>FAD</name>
        <dbReference type="ChEBI" id="CHEBI:57692"/>
    </ligand>
</feature>
<dbReference type="GO" id="GO:0016614">
    <property type="term" value="F:oxidoreductase activity, acting on CH-OH group of donors"/>
    <property type="evidence" value="ECO:0007669"/>
    <property type="project" value="InterPro"/>
</dbReference>
<dbReference type="PANTHER" id="PTHR11552:SF78">
    <property type="entry name" value="GLUCOSE-METHANOL-CHOLINE OXIDOREDUCTASE N-TERMINAL DOMAIN-CONTAINING PROTEIN"/>
    <property type="match status" value="1"/>
</dbReference>
<proteinExistence type="inferred from homology"/>
<dbReference type="Pfam" id="PF05199">
    <property type="entry name" value="GMC_oxred_C"/>
    <property type="match status" value="1"/>
</dbReference>
<dbReference type="EMBL" id="LFJN01000006">
    <property type="protein sequence ID" value="KPI42910.1"/>
    <property type="molecule type" value="Genomic_DNA"/>
</dbReference>
<dbReference type="Gene3D" id="3.50.50.60">
    <property type="entry name" value="FAD/NAD(P)-binding domain"/>
    <property type="match status" value="1"/>
</dbReference>
<evidence type="ECO:0000313" key="5">
    <source>
        <dbReference type="Proteomes" id="UP000038010"/>
    </source>
</evidence>
<dbReference type="PROSITE" id="PS00624">
    <property type="entry name" value="GMC_OXRED_2"/>
    <property type="match status" value="1"/>
</dbReference>
<dbReference type="STRING" id="1664694.A0A0N1HDT1"/>
<organism evidence="4 5">
    <name type="scientific">Cyphellophora attinorum</name>
    <dbReference type="NCBI Taxonomy" id="1664694"/>
    <lineage>
        <taxon>Eukaryota</taxon>
        <taxon>Fungi</taxon>
        <taxon>Dikarya</taxon>
        <taxon>Ascomycota</taxon>
        <taxon>Pezizomycotina</taxon>
        <taxon>Eurotiomycetes</taxon>
        <taxon>Chaetothyriomycetidae</taxon>
        <taxon>Chaetothyriales</taxon>
        <taxon>Cyphellophoraceae</taxon>
        <taxon>Cyphellophora</taxon>
    </lineage>
</organism>
<keyword evidence="2" id="KW-0285">Flavoprotein</keyword>
<keyword evidence="5" id="KW-1185">Reference proteome</keyword>
<comment type="cofactor">
    <cofactor evidence="2">
        <name>FAD</name>
        <dbReference type="ChEBI" id="CHEBI:57692"/>
    </cofactor>
</comment>